<keyword evidence="2" id="KW-1185">Reference proteome</keyword>
<evidence type="ECO:0000259" key="1">
    <source>
        <dbReference type="Pfam" id="PF20700"/>
    </source>
</evidence>
<proteinExistence type="predicted"/>
<evidence type="ECO:0000313" key="3">
    <source>
        <dbReference type="WBParaSite" id="PSAMB.scaffold1380size32335.g12737.t1"/>
    </source>
</evidence>
<evidence type="ECO:0000313" key="2">
    <source>
        <dbReference type="Proteomes" id="UP000887566"/>
    </source>
</evidence>
<name>A0A914UZ19_9BILA</name>
<protein>
    <submittedName>
        <fullName evidence="3">MULE transposase domain-containing protein</fullName>
    </submittedName>
</protein>
<reference evidence="3" key="1">
    <citation type="submission" date="2022-11" db="UniProtKB">
        <authorList>
            <consortium name="WormBaseParasite"/>
        </authorList>
    </citation>
    <scope>IDENTIFICATION</scope>
</reference>
<dbReference type="AlphaFoldDB" id="A0A914UZ19"/>
<dbReference type="PANTHER" id="PTHR31751">
    <property type="entry name" value="SI:CH211-108C17.2-RELATED-RELATED"/>
    <property type="match status" value="1"/>
</dbReference>
<dbReference type="InterPro" id="IPR049012">
    <property type="entry name" value="Mutator_transp_dom"/>
</dbReference>
<dbReference type="PANTHER" id="PTHR31751:SF42">
    <property type="entry name" value="PROTEIN CBG10204"/>
    <property type="match status" value="1"/>
</dbReference>
<accession>A0A914UZ19</accession>
<dbReference type="Proteomes" id="UP000887566">
    <property type="component" value="Unplaced"/>
</dbReference>
<organism evidence="2 3">
    <name type="scientific">Plectus sambesii</name>
    <dbReference type="NCBI Taxonomy" id="2011161"/>
    <lineage>
        <taxon>Eukaryota</taxon>
        <taxon>Metazoa</taxon>
        <taxon>Ecdysozoa</taxon>
        <taxon>Nematoda</taxon>
        <taxon>Chromadorea</taxon>
        <taxon>Plectida</taxon>
        <taxon>Plectina</taxon>
        <taxon>Plectoidea</taxon>
        <taxon>Plectidae</taxon>
        <taxon>Plectus</taxon>
    </lineage>
</organism>
<dbReference type="WBParaSite" id="PSAMB.scaffold1380size32335.g12737.t1">
    <property type="protein sequence ID" value="PSAMB.scaffold1380size32335.g12737.t1"/>
    <property type="gene ID" value="PSAMB.scaffold1380size32335.g12737"/>
</dbReference>
<sequence length="507" mass="58489">MDYDEAITEYCIVETDQLEKLLRNKCQTILCTSAVDKFKWTRHGTCFVAHMECVNDHQHSWTSQPPAVDAKDVADSMYRGNLDLTTATIAAGLAYADTQRIAEEMDLTIMCQSAYQDYQSCYVMPTVDEVFEQHMEKVHEVLTEEEDENGPLNYAADAQCDSPGFSANLCFESFLELSTGLIASMCVIHKSESVTKTAQAMEPLGFQRCMQNLLTLHGRQMKAVVTDNHGSINEIMRRDYPQIEHYLDKWHFGRSLKKCLLFTAKLKECEVLRPWIRRILTHLWYAVDASEGNSQRCREMVRGISYYVANEHRWDQDRSFELVSECAHNSLSAEKISSGDWLDKTSTPWKKLHEILNNKLLLKKIGRIAQNMTTSPLENYHSVRLLYATKRKAYRFSGYRMRSQLAVMHNNYATMGQEPIISSTGRVRKKIAYSKATNRWTEKVKNVRPDVAWKRGLLVDVRVERLRFLKQECFNKLSFPHLPSSTAPIPRPIDDRTFELFNLDADT</sequence>
<dbReference type="Pfam" id="PF20700">
    <property type="entry name" value="Mutator"/>
    <property type="match status" value="1"/>
</dbReference>
<feature type="domain" description="Mutator-like transposase" evidence="1">
    <location>
        <begin position="11"/>
        <end position="312"/>
    </location>
</feature>